<dbReference type="InterPro" id="IPR015943">
    <property type="entry name" value="WD40/YVTN_repeat-like_dom_sf"/>
</dbReference>
<evidence type="ECO:0000259" key="8">
    <source>
        <dbReference type="PROSITE" id="PS50102"/>
    </source>
</evidence>
<comment type="subcellular location">
    <subcellularLocation>
        <location evidence="1">Cytoplasm</location>
    </subcellularLocation>
</comment>
<dbReference type="Gene3D" id="2.130.10.10">
    <property type="entry name" value="YVTN repeat-like/Quinoprotein amine dehydrogenase"/>
    <property type="match status" value="1"/>
</dbReference>
<gene>
    <name evidence="9" type="ORF">KUTeg_003972</name>
</gene>
<feature type="compositionally biased region" description="Acidic residues" evidence="7">
    <location>
        <begin position="26"/>
        <end position="42"/>
    </location>
</feature>
<dbReference type="Proteomes" id="UP001217089">
    <property type="component" value="Unassembled WGS sequence"/>
</dbReference>
<dbReference type="InterPro" id="IPR035979">
    <property type="entry name" value="RBD_domain_sf"/>
</dbReference>
<dbReference type="CDD" id="cd12278">
    <property type="entry name" value="RRM_eIF3B"/>
    <property type="match status" value="1"/>
</dbReference>
<dbReference type="SMART" id="SM00360">
    <property type="entry name" value="RRM"/>
    <property type="match status" value="1"/>
</dbReference>
<dbReference type="SUPFAM" id="SSF82171">
    <property type="entry name" value="DPP6 N-terminal domain-like"/>
    <property type="match status" value="1"/>
</dbReference>
<evidence type="ECO:0000313" key="9">
    <source>
        <dbReference type="EMBL" id="KAJ8318881.1"/>
    </source>
</evidence>
<sequence>MAADKGDTEIRKGKKQPDPQNNFDMSNEDEDEPDFNDPEGFVDDITDEELLGDLLKNKPKASDGIDNVIVVDNIPQVGAERQEKLKNVIRKIFEKFGKIVYEHYPVENEKTKGYIFLEYSSPVHAAEAVKMTNGYKLDKQHTFSVNLFSDFDKFENIPDEWTAPAPKPFNDVGNLRYWLQEPDCSDQYSVIYDGGDRTAIYLNSPREPSLIEERARWTETYVRWSPQGTYLATFHVKGIALWGGEKFDQIMRFSHPGVQLIDFSPCERYLVTFSPIPSGGQEDPQAIIVWDIRTGQKKRGFYCETQSTWPILKWGPDGTYFARIGRDTLSVYETPHFGLLDKKSLKINDIRKRYGFCMGTSWS</sequence>
<evidence type="ECO:0000256" key="2">
    <source>
        <dbReference type="ARBA" id="ARBA00022490"/>
    </source>
</evidence>
<protein>
    <recommendedName>
        <fullName evidence="8">RRM domain-containing protein</fullName>
    </recommendedName>
</protein>
<evidence type="ECO:0000256" key="5">
    <source>
        <dbReference type="ARBA" id="ARBA00022917"/>
    </source>
</evidence>
<keyword evidence="10" id="KW-1185">Reference proteome</keyword>
<dbReference type="SUPFAM" id="SSF54928">
    <property type="entry name" value="RNA-binding domain, RBD"/>
    <property type="match status" value="1"/>
</dbReference>
<evidence type="ECO:0000256" key="7">
    <source>
        <dbReference type="SAM" id="MobiDB-lite"/>
    </source>
</evidence>
<keyword evidence="2" id="KW-0963">Cytoplasm</keyword>
<dbReference type="InterPro" id="IPR011400">
    <property type="entry name" value="EIF3B"/>
</dbReference>
<evidence type="ECO:0000256" key="3">
    <source>
        <dbReference type="ARBA" id="ARBA00022540"/>
    </source>
</evidence>
<feature type="domain" description="RRM" evidence="8">
    <location>
        <begin position="67"/>
        <end position="150"/>
    </location>
</feature>
<dbReference type="EMBL" id="JARBDR010000214">
    <property type="protein sequence ID" value="KAJ8318881.1"/>
    <property type="molecule type" value="Genomic_DNA"/>
</dbReference>
<name>A0ABQ9FRU4_TEGGR</name>
<keyword evidence="4 6" id="KW-0694">RNA-binding</keyword>
<evidence type="ECO:0000313" key="10">
    <source>
        <dbReference type="Proteomes" id="UP001217089"/>
    </source>
</evidence>
<evidence type="ECO:0000256" key="4">
    <source>
        <dbReference type="ARBA" id="ARBA00022884"/>
    </source>
</evidence>
<dbReference type="PANTHER" id="PTHR14068:SF0">
    <property type="entry name" value="EUKARYOTIC TRANSLATION INITIATION FACTOR 3 SUBUNIT B"/>
    <property type="match status" value="1"/>
</dbReference>
<keyword evidence="3" id="KW-0396">Initiation factor</keyword>
<feature type="region of interest" description="Disordered" evidence="7">
    <location>
        <begin position="1"/>
        <end position="42"/>
    </location>
</feature>
<dbReference type="Gene3D" id="3.30.70.330">
    <property type="match status" value="1"/>
</dbReference>
<accession>A0ABQ9FRU4</accession>
<reference evidence="9 10" key="1">
    <citation type="submission" date="2022-12" db="EMBL/GenBank/DDBJ databases">
        <title>Chromosome-level genome of Tegillarca granosa.</title>
        <authorList>
            <person name="Kim J."/>
        </authorList>
    </citation>
    <scope>NUCLEOTIDE SEQUENCE [LARGE SCALE GENOMIC DNA]</scope>
    <source>
        <strain evidence="9">Teg-2019</strain>
        <tissue evidence="9">Adductor muscle</tissue>
    </source>
</reference>
<dbReference type="InterPro" id="IPR034363">
    <property type="entry name" value="eIF3B_RRM"/>
</dbReference>
<comment type="caution">
    <text evidence="9">The sequence shown here is derived from an EMBL/GenBank/DDBJ whole genome shotgun (WGS) entry which is preliminary data.</text>
</comment>
<evidence type="ECO:0000256" key="6">
    <source>
        <dbReference type="PROSITE-ProRule" id="PRU00176"/>
    </source>
</evidence>
<keyword evidence="5" id="KW-0648">Protein biosynthesis</keyword>
<dbReference type="Pfam" id="PF00076">
    <property type="entry name" value="RRM_1"/>
    <property type="match status" value="1"/>
</dbReference>
<proteinExistence type="predicted"/>
<evidence type="ECO:0000256" key="1">
    <source>
        <dbReference type="ARBA" id="ARBA00004496"/>
    </source>
</evidence>
<organism evidence="9 10">
    <name type="scientific">Tegillarca granosa</name>
    <name type="common">Malaysian cockle</name>
    <name type="synonym">Anadara granosa</name>
    <dbReference type="NCBI Taxonomy" id="220873"/>
    <lineage>
        <taxon>Eukaryota</taxon>
        <taxon>Metazoa</taxon>
        <taxon>Spiralia</taxon>
        <taxon>Lophotrochozoa</taxon>
        <taxon>Mollusca</taxon>
        <taxon>Bivalvia</taxon>
        <taxon>Autobranchia</taxon>
        <taxon>Pteriomorphia</taxon>
        <taxon>Arcoida</taxon>
        <taxon>Arcoidea</taxon>
        <taxon>Arcidae</taxon>
        <taxon>Tegillarca</taxon>
    </lineage>
</organism>
<dbReference type="InterPro" id="IPR012677">
    <property type="entry name" value="Nucleotide-bd_a/b_plait_sf"/>
</dbReference>
<dbReference type="InterPro" id="IPR000504">
    <property type="entry name" value="RRM_dom"/>
</dbReference>
<dbReference type="PANTHER" id="PTHR14068">
    <property type="entry name" value="EUKARYOTIC TRANSLATION INITIATION FACTOR 3 EIF3 -RELATED"/>
    <property type="match status" value="1"/>
</dbReference>
<feature type="compositionally biased region" description="Basic and acidic residues" evidence="7">
    <location>
        <begin position="1"/>
        <end position="17"/>
    </location>
</feature>
<dbReference type="PROSITE" id="PS50102">
    <property type="entry name" value="RRM"/>
    <property type="match status" value="1"/>
</dbReference>